<name>A0A8K0L8I6_9PEZI</name>
<proteinExistence type="predicted"/>
<feature type="region of interest" description="Disordered" evidence="2">
    <location>
        <begin position="164"/>
        <end position="201"/>
    </location>
</feature>
<evidence type="ECO:0000313" key="5">
    <source>
        <dbReference type="Proteomes" id="UP000809789"/>
    </source>
</evidence>
<sequence length="201" mass="22775">MCRKVWFVCSCEREALTVHRFCHNKECHRRKPTYPPLQPETWTCKVCETEEFDEARATGADSPTEESPVVPANDPISKLLEVMKRRIYRQTDALAVLTHEVDVDALDDRGLRGVLTWFDLMYHERYHERRRSLGEIHGPPSWAQVTTLSSTQLEELTLAGQAEASLPVSGAGPRTSISLNHKPGSNLSDAENSDSDDEHYI</sequence>
<comment type="caution">
    <text evidence="4">The sequence shown here is derived from an EMBL/GenBank/DDBJ whole genome shotgun (WGS) entry which is preliminary data.</text>
</comment>
<dbReference type="EMBL" id="JAESVG020000004">
    <property type="protein sequence ID" value="KAG8627683.1"/>
    <property type="molecule type" value="Genomic_DNA"/>
</dbReference>
<dbReference type="InterPro" id="IPR000644">
    <property type="entry name" value="CBS_dom"/>
</dbReference>
<keyword evidence="1" id="KW-0129">CBS domain</keyword>
<evidence type="ECO:0000313" key="4">
    <source>
        <dbReference type="EMBL" id="KAG8627683.1"/>
    </source>
</evidence>
<feature type="compositionally biased region" description="Polar residues" evidence="2">
    <location>
        <begin position="175"/>
        <end position="190"/>
    </location>
</feature>
<reference evidence="4" key="1">
    <citation type="submission" date="2021-07" db="EMBL/GenBank/DDBJ databases">
        <title>Elsinoe batatas strain:CRI-CJ2 Genome sequencing and assembly.</title>
        <authorList>
            <person name="Huang L."/>
        </authorList>
    </citation>
    <scope>NUCLEOTIDE SEQUENCE</scope>
    <source>
        <strain evidence="4">CRI-CJ2</strain>
    </source>
</reference>
<gene>
    <name evidence="4" type="ORF">KVT40_003556</name>
</gene>
<evidence type="ECO:0000256" key="2">
    <source>
        <dbReference type="SAM" id="MobiDB-lite"/>
    </source>
</evidence>
<keyword evidence="5" id="KW-1185">Reference proteome</keyword>
<dbReference type="OrthoDB" id="10338616at2759"/>
<dbReference type="Proteomes" id="UP000809789">
    <property type="component" value="Unassembled WGS sequence"/>
</dbReference>
<feature type="compositionally biased region" description="Acidic residues" evidence="2">
    <location>
        <begin position="191"/>
        <end position="201"/>
    </location>
</feature>
<evidence type="ECO:0000256" key="1">
    <source>
        <dbReference type="PROSITE-ProRule" id="PRU00703"/>
    </source>
</evidence>
<organism evidence="4 5">
    <name type="scientific">Elsinoe batatas</name>
    <dbReference type="NCBI Taxonomy" id="2601811"/>
    <lineage>
        <taxon>Eukaryota</taxon>
        <taxon>Fungi</taxon>
        <taxon>Dikarya</taxon>
        <taxon>Ascomycota</taxon>
        <taxon>Pezizomycotina</taxon>
        <taxon>Dothideomycetes</taxon>
        <taxon>Dothideomycetidae</taxon>
        <taxon>Myriangiales</taxon>
        <taxon>Elsinoaceae</taxon>
        <taxon>Elsinoe</taxon>
    </lineage>
</organism>
<protein>
    <recommendedName>
        <fullName evidence="3">CBS domain-containing protein</fullName>
    </recommendedName>
</protein>
<accession>A0A8K0L8I6</accession>
<dbReference type="PROSITE" id="PS51371">
    <property type="entry name" value="CBS"/>
    <property type="match status" value="1"/>
</dbReference>
<dbReference type="AlphaFoldDB" id="A0A8K0L8I6"/>
<feature type="domain" description="CBS" evidence="3">
    <location>
        <begin position="63"/>
        <end position="132"/>
    </location>
</feature>
<evidence type="ECO:0000259" key="3">
    <source>
        <dbReference type="PROSITE" id="PS51371"/>
    </source>
</evidence>